<dbReference type="Pfam" id="PF23598">
    <property type="entry name" value="LRR_14"/>
    <property type="match status" value="1"/>
</dbReference>
<dbReference type="Proteomes" id="UP000002051">
    <property type="component" value="Chromosome 3"/>
</dbReference>
<keyword evidence="5" id="KW-1185">Reference proteome</keyword>
<dbReference type="EMBL" id="CM001219">
    <property type="protein sequence ID" value="KEH33975.1"/>
    <property type="molecule type" value="Genomic_DNA"/>
</dbReference>
<feature type="domain" description="Disease resistance R13L4/SHOC-2-like LRR" evidence="2">
    <location>
        <begin position="46"/>
        <end position="290"/>
    </location>
</feature>
<reference evidence="4" key="3">
    <citation type="submission" date="2015-04" db="UniProtKB">
        <authorList>
            <consortium name="EnsemblPlants"/>
        </authorList>
    </citation>
    <scope>IDENTIFICATION</scope>
    <source>
        <strain evidence="4">cv. Jemalong A17</strain>
    </source>
</reference>
<dbReference type="InterPro" id="IPR055414">
    <property type="entry name" value="LRR_R13L4/SHOC2-like"/>
</dbReference>
<dbReference type="EnsemblPlants" id="KEH33975">
    <property type="protein sequence ID" value="KEH33975"/>
    <property type="gene ID" value="MTR_3g456080"/>
</dbReference>
<sequence>MQGPGRGPTIWCIVRSLTLFYTRDCFQDLNPRPFSHMTTNLPVAPRLRYAKLDKLPKSIGMLQNLETLDVKGTDVRVLPNEVSKLKKLRHLIGCEISLILLKDEIGGMTSLQTLCYVDLNMKGVVKLITELGKLKQLKQLGLVQVGRETGMTLFSSLNELQQLEKLNIESKLTSNDEVIGLNLISPTPMVQNLRLHARLEKLPEWIPKLQNIVQLKLAFSHLNEDPMKSIQNLQNLLSLSIIGYAYESTSLQFQDGGFQKLKGLFHAQMRNLNSIVIEKGALVSLQNLEL</sequence>
<dbReference type="AlphaFoldDB" id="A0A072V748"/>
<gene>
    <name evidence="3" type="ordered locus">MTR_3g456080</name>
</gene>
<evidence type="ECO:0000256" key="1">
    <source>
        <dbReference type="ARBA" id="ARBA00022737"/>
    </source>
</evidence>
<protein>
    <submittedName>
        <fullName evidence="3">Disease resistance protein, putative</fullName>
    </submittedName>
</protein>
<dbReference type="Gene3D" id="3.80.10.10">
    <property type="entry name" value="Ribonuclease Inhibitor"/>
    <property type="match status" value="1"/>
</dbReference>
<dbReference type="HOGENOM" id="CLU_960977_0_0_1"/>
<organism evidence="3 5">
    <name type="scientific">Medicago truncatula</name>
    <name type="common">Barrel medic</name>
    <name type="synonym">Medicago tribuloides</name>
    <dbReference type="NCBI Taxonomy" id="3880"/>
    <lineage>
        <taxon>Eukaryota</taxon>
        <taxon>Viridiplantae</taxon>
        <taxon>Streptophyta</taxon>
        <taxon>Embryophyta</taxon>
        <taxon>Tracheophyta</taxon>
        <taxon>Spermatophyta</taxon>
        <taxon>Magnoliopsida</taxon>
        <taxon>eudicotyledons</taxon>
        <taxon>Gunneridae</taxon>
        <taxon>Pentapetalae</taxon>
        <taxon>rosids</taxon>
        <taxon>fabids</taxon>
        <taxon>Fabales</taxon>
        <taxon>Fabaceae</taxon>
        <taxon>Papilionoideae</taxon>
        <taxon>50 kb inversion clade</taxon>
        <taxon>NPAAA clade</taxon>
        <taxon>Hologalegina</taxon>
        <taxon>IRL clade</taxon>
        <taxon>Trifolieae</taxon>
        <taxon>Medicago</taxon>
    </lineage>
</organism>
<evidence type="ECO:0000313" key="3">
    <source>
        <dbReference type="EMBL" id="KEH33975.1"/>
    </source>
</evidence>
<keyword evidence="1" id="KW-0677">Repeat</keyword>
<accession>A0A072V748</accession>
<evidence type="ECO:0000259" key="2">
    <source>
        <dbReference type="Pfam" id="PF23598"/>
    </source>
</evidence>
<dbReference type="InterPro" id="IPR032675">
    <property type="entry name" value="LRR_dom_sf"/>
</dbReference>
<dbReference type="SUPFAM" id="SSF52047">
    <property type="entry name" value="RNI-like"/>
    <property type="match status" value="1"/>
</dbReference>
<evidence type="ECO:0000313" key="5">
    <source>
        <dbReference type="Proteomes" id="UP000002051"/>
    </source>
</evidence>
<reference evidence="3 5" key="2">
    <citation type="journal article" date="2014" name="BMC Genomics">
        <title>An improved genome release (version Mt4.0) for the model legume Medicago truncatula.</title>
        <authorList>
            <person name="Tang H."/>
            <person name="Krishnakumar V."/>
            <person name="Bidwell S."/>
            <person name="Rosen B."/>
            <person name="Chan A."/>
            <person name="Zhou S."/>
            <person name="Gentzbittel L."/>
            <person name="Childs K.L."/>
            <person name="Yandell M."/>
            <person name="Gundlach H."/>
            <person name="Mayer K.F."/>
            <person name="Schwartz D.C."/>
            <person name="Town C.D."/>
        </authorList>
    </citation>
    <scope>GENOME REANNOTATION</scope>
    <source>
        <strain evidence="3">A17</strain>
        <strain evidence="4 5">cv. Jemalong A17</strain>
    </source>
</reference>
<proteinExistence type="predicted"/>
<dbReference type="PANTHER" id="PTHR47186">
    <property type="entry name" value="LEUCINE-RICH REPEAT-CONTAINING PROTEIN 57"/>
    <property type="match status" value="1"/>
</dbReference>
<name>A0A072V748_MEDTR</name>
<reference evidence="3 5" key="1">
    <citation type="journal article" date="2011" name="Nature">
        <title>The Medicago genome provides insight into the evolution of rhizobial symbioses.</title>
        <authorList>
            <person name="Young N.D."/>
            <person name="Debelle F."/>
            <person name="Oldroyd G.E."/>
            <person name="Geurts R."/>
            <person name="Cannon S.B."/>
            <person name="Udvardi M.K."/>
            <person name="Benedito V.A."/>
            <person name="Mayer K.F."/>
            <person name="Gouzy J."/>
            <person name="Schoof H."/>
            <person name="Van de Peer Y."/>
            <person name="Proost S."/>
            <person name="Cook D.R."/>
            <person name="Meyers B.C."/>
            <person name="Spannagl M."/>
            <person name="Cheung F."/>
            <person name="De Mita S."/>
            <person name="Krishnakumar V."/>
            <person name="Gundlach H."/>
            <person name="Zhou S."/>
            <person name="Mudge J."/>
            <person name="Bharti A.K."/>
            <person name="Murray J.D."/>
            <person name="Naoumkina M.A."/>
            <person name="Rosen B."/>
            <person name="Silverstein K.A."/>
            <person name="Tang H."/>
            <person name="Rombauts S."/>
            <person name="Zhao P.X."/>
            <person name="Zhou P."/>
            <person name="Barbe V."/>
            <person name="Bardou P."/>
            <person name="Bechner M."/>
            <person name="Bellec A."/>
            <person name="Berger A."/>
            <person name="Berges H."/>
            <person name="Bidwell S."/>
            <person name="Bisseling T."/>
            <person name="Choisne N."/>
            <person name="Couloux A."/>
            <person name="Denny R."/>
            <person name="Deshpande S."/>
            <person name="Dai X."/>
            <person name="Doyle J.J."/>
            <person name="Dudez A.M."/>
            <person name="Farmer A.D."/>
            <person name="Fouteau S."/>
            <person name="Franken C."/>
            <person name="Gibelin C."/>
            <person name="Gish J."/>
            <person name="Goldstein S."/>
            <person name="Gonzalez A.J."/>
            <person name="Green P.J."/>
            <person name="Hallab A."/>
            <person name="Hartog M."/>
            <person name="Hua A."/>
            <person name="Humphray S.J."/>
            <person name="Jeong D.H."/>
            <person name="Jing Y."/>
            <person name="Jocker A."/>
            <person name="Kenton S.M."/>
            <person name="Kim D.J."/>
            <person name="Klee K."/>
            <person name="Lai H."/>
            <person name="Lang C."/>
            <person name="Lin S."/>
            <person name="Macmil S.L."/>
            <person name="Magdelenat G."/>
            <person name="Matthews L."/>
            <person name="McCorrison J."/>
            <person name="Monaghan E.L."/>
            <person name="Mun J.H."/>
            <person name="Najar F.Z."/>
            <person name="Nicholson C."/>
            <person name="Noirot C."/>
            <person name="O'Bleness M."/>
            <person name="Paule C.R."/>
            <person name="Poulain J."/>
            <person name="Prion F."/>
            <person name="Qin B."/>
            <person name="Qu C."/>
            <person name="Retzel E.F."/>
            <person name="Riddle C."/>
            <person name="Sallet E."/>
            <person name="Samain S."/>
            <person name="Samson N."/>
            <person name="Sanders I."/>
            <person name="Saurat O."/>
            <person name="Scarpelli C."/>
            <person name="Schiex T."/>
            <person name="Segurens B."/>
            <person name="Severin A.J."/>
            <person name="Sherrier D.J."/>
            <person name="Shi R."/>
            <person name="Sims S."/>
            <person name="Singer S.R."/>
            <person name="Sinharoy S."/>
            <person name="Sterck L."/>
            <person name="Viollet A."/>
            <person name="Wang B.B."/>
            <person name="Wang K."/>
            <person name="Wang M."/>
            <person name="Wang X."/>
            <person name="Warfsmann J."/>
            <person name="Weissenbach J."/>
            <person name="White D.D."/>
            <person name="White J.D."/>
            <person name="Wiley G.B."/>
            <person name="Wincker P."/>
            <person name="Xing Y."/>
            <person name="Yang L."/>
            <person name="Yao Z."/>
            <person name="Ying F."/>
            <person name="Zhai J."/>
            <person name="Zhou L."/>
            <person name="Zuber A."/>
            <person name="Denarie J."/>
            <person name="Dixon R.A."/>
            <person name="May G.D."/>
            <person name="Schwartz D.C."/>
            <person name="Rogers J."/>
            <person name="Quetier F."/>
            <person name="Town C.D."/>
            <person name="Roe B.A."/>
        </authorList>
    </citation>
    <scope>NUCLEOTIDE SEQUENCE [LARGE SCALE GENOMIC DNA]</scope>
    <source>
        <strain evidence="3">A17</strain>
        <strain evidence="4 5">cv. Jemalong A17</strain>
    </source>
</reference>
<evidence type="ECO:0000313" key="4">
    <source>
        <dbReference type="EnsemblPlants" id="KEH33975"/>
    </source>
</evidence>
<dbReference type="PANTHER" id="PTHR47186:SF57">
    <property type="entry name" value="OS02G0478300 PROTEIN"/>
    <property type="match status" value="1"/>
</dbReference>